<dbReference type="RefSeq" id="WP_159056067.1">
    <property type="nucleotide sequence ID" value="NZ_BCMM01000011.1"/>
</dbReference>
<dbReference type="EMBL" id="BCMM01000011">
    <property type="protein sequence ID" value="GAQ62419.1"/>
    <property type="molecule type" value="Genomic_DNA"/>
</dbReference>
<accession>A0A100JMT9</accession>
<proteinExistence type="predicted"/>
<sequence length="57" mass="5638">MRSSRTVRTLGRTGTAGGSDRPAMTATTADRFPLYAGTAGPFPGGTVAGPRTGTPGA</sequence>
<dbReference type="AlphaFoldDB" id="A0A100JMT9"/>
<name>A0A100JMT9_STRSC</name>
<evidence type="ECO:0000313" key="2">
    <source>
        <dbReference type="EMBL" id="GAQ62419.1"/>
    </source>
</evidence>
<comment type="caution">
    <text evidence="2">The sequence shown here is derived from an EMBL/GenBank/DDBJ whole genome shotgun (WGS) entry which is preliminary data.</text>
</comment>
<organism evidence="2 3">
    <name type="scientific">Streptomyces scabiei</name>
    <dbReference type="NCBI Taxonomy" id="1930"/>
    <lineage>
        <taxon>Bacteria</taxon>
        <taxon>Bacillati</taxon>
        <taxon>Actinomycetota</taxon>
        <taxon>Actinomycetes</taxon>
        <taxon>Kitasatosporales</taxon>
        <taxon>Streptomycetaceae</taxon>
        <taxon>Streptomyces</taxon>
    </lineage>
</organism>
<reference evidence="2 3" key="2">
    <citation type="journal article" date="2016" name="Genome Announc.">
        <title>Draft Genome Sequences of Streptomyces scabiei S58, Streptomyces turgidiscabies T45, and Streptomyces acidiscabies a10, the Pathogens of Potato Common Scab, Isolated in Japan.</title>
        <authorList>
            <person name="Tomihama T."/>
            <person name="Nishi Y."/>
            <person name="Sakai M."/>
            <person name="Ikenaga M."/>
            <person name="Okubo T."/>
            <person name="Ikeda S."/>
        </authorList>
    </citation>
    <scope>NUCLEOTIDE SEQUENCE [LARGE SCALE GENOMIC DNA]</scope>
    <source>
        <strain evidence="2 3">S58</strain>
    </source>
</reference>
<dbReference type="Proteomes" id="UP000067448">
    <property type="component" value="Unassembled WGS sequence"/>
</dbReference>
<reference evidence="3" key="3">
    <citation type="submission" date="2016-02" db="EMBL/GenBank/DDBJ databases">
        <title>Draft genome of pathogenic Streptomyces sp. in Japan.</title>
        <authorList>
            <person name="Tomihama T."/>
            <person name="Ikenaga M."/>
            <person name="Sakai M."/>
            <person name="Okubo T."/>
            <person name="Ikeda S."/>
        </authorList>
    </citation>
    <scope>NUCLEOTIDE SEQUENCE [LARGE SCALE GENOMIC DNA]</scope>
    <source>
        <strain evidence="3">S58</strain>
    </source>
</reference>
<gene>
    <name evidence="2" type="ORF">SsS58_02786</name>
</gene>
<protein>
    <submittedName>
        <fullName evidence="2">Uncharacterized protein</fullName>
    </submittedName>
</protein>
<feature type="region of interest" description="Disordered" evidence="1">
    <location>
        <begin position="1"/>
        <end position="57"/>
    </location>
</feature>
<evidence type="ECO:0000313" key="3">
    <source>
        <dbReference type="Proteomes" id="UP000067448"/>
    </source>
</evidence>
<reference evidence="3" key="1">
    <citation type="submission" date="2015-11" db="EMBL/GenBank/DDBJ databases">
        <authorList>
            <consortium name="Cross-ministerial Strategic Innovation Promotion Program (SIP) consortium"/>
            <person name="Tomihama T."/>
            <person name="Ikenaga M."/>
            <person name="Sakai M."/>
            <person name="Okubo T."/>
            <person name="Ikeda S."/>
        </authorList>
    </citation>
    <scope>NUCLEOTIDE SEQUENCE [LARGE SCALE GENOMIC DNA]</scope>
    <source>
        <strain evidence="3">S58</strain>
    </source>
</reference>
<evidence type="ECO:0000256" key="1">
    <source>
        <dbReference type="SAM" id="MobiDB-lite"/>
    </source>
</evidence>